<dbReference type="Proteomes" id="UP001610563">
    <property type="component" value="Unassembled WGS sequence"/>
</dbReference>
<accession>A0ABR4FS26</accession>
<reference evidence="2 3" key="1">
    <citation type="submission" date="2024-07" db="EMBL/GenBank/DDBJ databases">
        <title>Section-level genome sequencing and comparative genomics of Aspergillus sections Usti and Cavernicolus.</title>
        <authorList>
            <consortium name="Lawrence Berkeley National Laboratory"/>
            <person name="Nybo J.L."/>
            <person name="Vesth T.C."/>
            <person name="Theobald S."/>
            <person name="Frisvad J.C."/>
            <person name="Larsen T.O."/>
            <person name="Kjaerboelling I."/>
            <person name="Rothschild-Mancinelli K."/>
            <person name="Lyhne E.K."/>
            <person name="Kogle M.E."/>
            <person name="Barry K."/>
            <person name="Clum A."/>
            <person name="Na H."/>
            <person name="Ledsgaard L."/>
            <person name="Lin J."/>
            <person name="Lipzen A."/>
            <person name="Kuo A."/>
            <person name="Riley R."/>
            <person name="Mondo S."/>
            <person name="Labutti K."/>
            <person name="Haridas S."/>
            <person name="Pangalinan J."/>
            <person name="Salamov A.A."/>
            <person name="Simmons B.A."/>
            <person name="Magnuson J.K."/>
            <person name="Chen J."/>
            <person name="Drula E."/>
            <person name="Henrissat B."/>
            <person name="Wiebenga A."/>
            <person name="Lubbers R.J."/>
            <person name="Gomes A.C."/>
            <person name="Makela M.R."/>
            <person name="Stajich J."/>
            <person name="Grigoriev I.V."/>
            <person name="Mortensen U.H."/>
            <person name="De Vries R.P."/>
            <person name="Baker S.E."/>
            <person name="Andersen M.R."/>
        </authorList>
    </citation>
    <scope>NUCLEOTIDE SEQUENCE [LARGE SCALE GENOMIC DNA]</scope>
    <source>
        <strain evidence="2 3">CBS 209.92</strain>
    </source>
</reference>
<evidence type="ECO:0000256" key="1">
    <source>
        <dbReference type="SAM" id="Phobius"/>
    </source>
</evidence>
<dbReference type="EMBL" id="JBFTWV010000126">
    <property type="protein sequence ID" value="KAL2786068.1"/>
    <property type="molecule type" value="Genomic_DNA"/>
</dbReference>
<feature type="transmembrane region" description="Helical" evidence="1">
    <location>
        <begin position="64"/>
        <end position="81"/>
    </location>
</feature>
<keyword evidence="1" id="KW-0812">Transmembrane</keyword>
<name>A0ABR4FS26_9EURO</name>
<keyword evidence="1" id="KW-0472">Membrane</keyword>
<keyword evidence="1" id="KW-1133">Transmembrane helix</keyword>
<gene>
    <name evidence="2" type="ORF">BJX66DRAFT_342458</name>
</gene>
<keyword evidence="3" id="KW-1185">Reference proteome</keyword>
<sequence>MTLSVLEQAFSLPAGTVIQIPGEEATVSWIITTLLFVPVTIFIYFDCIYGWVRLLHLAFFYSRESFIFATFVVFALLHILYHNVALCLGTLEMSLALVFDVFDFFDMLDIFDM</sequence>
<feature type="transmembrane region" description="Helical" evidence="1">
    <location>
        <begin position="29"/>
        <end position="52"/>
    </location>
</feature>
<evidence type="ECO:0000313" key="3">
    <source>
        <dbReference type="Proteomes" id="UP001610563"/>
    </source>
</evidence>
<protein>
    <submittedName>
        <fullName evidence="2">Uncharacterized protein</fullName>
    </submittedName>
</protein>
<evidence type="ECO:0000313" key="2">
    <source>
        <dbReference type="EMBL" id="KAL2786068.1"/>
    </source>
</evidence>
<organism evidence="2 3">
    <name type="scientific">Aspergillus keveii</name>
    <dbReference type="NCBI Taxonomy" id="714993"/>
    <lineage>
        <taxon>Eukaryota</taxon>
        <taxon>Fungi</taxon>
        <taxon>Dikarya</taxon>
        <taxon>Ascomycota</taxon>
        <taxon>Pezizomycotina</taxon>
        <taxon>Eurotiomycetes</taxon>
        <taxon>Eurotiomycetidae</taxon>
        <taxon>Eurotiales</taxon>
        <taxon>Aspergillaceae</taxon>
        <taxon>Aspergillus</taxon>
        <taxon>Aspergillus subgen. Nidulantes</taxon>
    </lineage>
</organism>
<proteinExistence type="predicted"/>
<comment type="caution">
    <text evidence="2">The sequence shown here is derived from an EMBL/GenBank/DDBJ whole genome shotgun (WGS) entry which is preliminary data.</text>
</comment>